<accession>A0ABW2D1Y0</accession>
<feature type="transmembrane region" description="Helical" evidence="7">
    <location>
        <begin position="199"/>
        <end position="218"/>
    </location>
</feature>
<keyword evidence="5" id="KW-0406">Ion transport</keyword>
<feature type="transmembrane region" description="Helical" evidence="7">
    <location>
        <begin position="376"/>
        <end position="398"/>
    </location>
</feature>
<evidence type="ECO:0000256" key="7">
    <source>
        <dbReference type="SAM" id="Phobius"/>
    </source>
</evidence>
<dbReference type="PANTHER" id="PTHR32468">
    <property type="entry name" value="CATION/H + ANTIPORTER"/>
    <property type="match status" value="1"/>
</dbReference>
<protein>
    <submittedName>
        <fullName evidence="10">Cation:proton antiporter</fullName>
    </submittedName>
</protein>
<keyword evidence="6 7" id="KW-0472">Membrane</keyword>
<comment type="subcellular location">
    <subcellularLocation>
        <location evidence="1">Membrane</location>
        <topology evidence="1">Multi-pass membrane protein</topology>
    </subcellularLocation>
</comment>
<dbReference type="InterPro" id="IPR038770">
    <property type="entry name" value="Na+/solute_symporter_sf"/>
</dbReference>
<gene>
    <name evidence="10" type="ORF">ACFQS3_03745</name>
</gene>
<evidence type="ECO:0000256" key="6">
    <source>
        <dbReference type="ARBA" id="ARBA00023136"/>
    </source>
</evidence>
<keyword evidence="2" id="KW-0813">Transport</keyword>
<feature type="signal peptide" evidence="8">
    <location>
        <begin position="1"/>
        <end position="23"/>
    </location>
</feature>
<feature type="transmembrane region" description="Helical" evidence="7">
    <location>
        <begin position="239"/>
        <end position="269"/>
    </location>
</feature>
<dbReference type="Pfam" id="PF00999">
    <property type="entry name" value="Na_H_Exchanger"/>
    <property type="match status" value="1"/>
</dbReference>
<feature type="transmembrane region" description="Helical" evidence="7">
    <location>
        <begin position="64"/>
        <end position="87"/>
    </location>
</feature>
<dbReference type="InterPro" id="IPR006153">
    <property type="entry name" value="Cation/H_exchanger_TM"/>
</dbReference>
<name>A0ABW2D1Y0_9ACTN</name>
<evidence type="ECO:0000256" key="8">
    <source>
        <dbReference type="SAM" id="SignalP"/>
    </source>
</evidence>
<feature type="transmembrane region" description="Helical" evidence="7">
    <location>
        <begin position="170"/>
        <end position="193"/>
    </location>
</feature>
<sequence>MSATAVLLLALLLVVLACRAAHAVCRRIGQPPVIGEILVGIVLGPSLFGALAPEAHASLFGPGLLAVIDGVSQIGLVLFMFTVGLEFPIGRLRSTARTGLAVSGAGMVVPLALGFTFALWAGPRLGLFPSGVEPWIGALFIGLLLSITAFPVMARMIADHGHVSTRFGSVSLTAGALDDAAAWVLLAAVLAAFGTGAGASALIAVGGLAALAAVLLLVRRWARHWFDTRDPGRDAVLVAAALALLASAGFTELIGVHAVFGAFALGAAVPRGAAAEALSERIRPLTTVLFLPLFFVHSGMNTDLGLITGAGLAAGAAALVALAFLGKLGACTAAARAAGESWADAARIGCYMNARGLMQLVALDIGLRAGLIDQAAYAMVVVVAVATTCFTAPGLAVVDRLARRRTAPEPEAVGAPT</sequence>
<evidence type="ECO:0000256" key="5">
    <source>
        <dbReference type="ARBA" id="ARBA00023065"/>
    </source>
</evidence>
<feature type="chain" id="PRO_5045614640" evidence="8">
    <location>
        <begin position="24"/>
        <end position="417"/>
    </location>
</feature>
<reference evidence="11" key="1">
    <citation type="journal article" date="2019" name="Int. J. Syst. Evol. Microbiol.">
        <title>The Global Catalogue of Microorganisms (GCM) 10K type strain sequencing project: providing services to taxonomists for standard genome sequencing and annotation.</title>
        <authorList>
            <consortium name="The Broad Institute Genomics Platform"/>
            <consortium name="The Broad Institute Genome Sequencing Center for Infectious Disease"/>
            <person name="Wu L."/>
            <person name="Ma J."/>
        </authorList>
    </citation>
    <scope>NUCLEOTIDE SEQUENCE [LARGE SCALE GENOMIC DNA]</scope>
    <source>
        <strain evidence="11">KACC 12634</strain>
    </source>
</reference>
<evidence type="ECO:0000256" key="4">
    <source>
        <dbReference type="ARBA" id="ARBA00022989"/>
    </source>
</evidence>
<dbReference type="RefSeq" id="WP_382354052.1">
    <property type="nucleotide sequence ID" value="NZ_JBHMBP010000004.1"/>
</dbReference>
<feature type="transmembrane region" description="Helical" evidence="7">
    <location>
        <begin position="134"/>
        <end position="158"/>
    </location>
</feature>
<dbReference type="PANTHER" id="PTHR32468:SF0">
    <property type="entry name" value="K(+)_H(+) ANTIPORTER 1"/>
    <property type="match status" value="1"/>
</dbReference>
<keyword evidence="8" id="KW-0732">Signal</keyword>
<keyword evidence="3 7" id="KW-0812">Transmembrane</keyword>
<dbReference type="Proteomes" id="UP001596470">
    <property type="component" value="Unassembled WGS sequence"/>
</dbReference>
<dbReference type="InterPro" id="IPR050794">
    <property type="entry name" value="CPA2_transporter"/>
</dbReference>
<proteinExistence type="predicted"/>
<feature type="domain" description="Cation/H+ exchanger transmembrane" evidence="9">
    <location>
        <begin position="16"/>
        <end position="389"/>
    </location>
</feature>
<organism evidence="10 11">
    <name type="scientific">Glycomyces mayteni</name>
    <dbReference type="NCBI Taxonomy" id="543887"/>
    <lineage>
        <taxon>Bacteria</taxon>
        <taxon>Bacillati</taxon>
        <taxon>Actinomycetota</taxon>
        <taxon>Actinomycetes</taxon>
        <taxon>Glycomycetales</taxon>
        <taxon>Glycomycetaceae</taxon>
        <taxon>Glycomyces</taxon>
    </lineage>
</organism>
<evidence type="ECO:0000259" key="9">
    <source>
        <dbReference type="Pfam" id="PF00999"/>
    </source>
</evidence>
<dbReference type="EMBL" id="JBHSYS010000001">
    <property type="protein sequence ID" value="MFC6956305.1"/>
    <property type="molecule type" value="Genomic_DNA"/>
</dbReference>
<keyword evidence="11" id="KW-1185">Reference proteome</keyword>
<feature type="transmembrane region" description="Helical" evidence="7">
    <location>
        <begin position="99"/>
        <end position="122"/>
    </location>
</feature>
<evidence type="ECO:0000313" key="11">
    <source>
        <dbReference type="Proteomes" id="UP001596470"/>
    </source>
</evidence>
<comment type="caution">
    <text evidence="10">The sequence shown here is derived from an EMBL/GenBank/DDBJ whole genome shotgun (WGS) entry which is preliminary data.</text>
</comment>
<evidence type="ECO:0000256" key="1">
    <source>
        <dbReference type="ARBA" id="ARBA00004141"/>
    </source>
</evidence>
<keyword evidence="4 7" id="KW-1133">Transmembrane helix</keyword>
<dbReference type="Gene3D" id="1.20.1530.20">
    <property type="match status" value="1"/>
</dbReference>
<evidence type="ECO:0000256" key="2">
    <source>
        <dbReference type="ARBA" id="ARBA00022448"/>
    </source>
</evidence>
<evidence type="ECO:0000313" key="10">
    <source>
        <dbReference type="EMBL" id="MFC6956305.1"/>
    </source>
</evidence>
<feature type="transmembrane region" description="Helical" evidence="7">
    <location>
        <begin position="304"/>
        <end position="325"/>
    </location>
</feature>
<evidence type="ECO:0000256" key="3">
    <source>
        <dbReference type="ARBA" id="ARBA00022692"/>
    </source>
</evidence>